<sequence>MSQLRKQQSLNKSMAGSIPLLTGTVKMMMRATGFGINNSKPYGYILQRLGVKIYMAANRRPLYTHRMQTERTGFGYVLNLAFLYKANEKPFNRGKLFNIGYKEAKKFNHTCFVFHDVDLIPENDKILYGCVRSPMHLSRAVDAFNYK</sequence>
<dbReference type="PANTHER" id="PTHR19300">
    <property type="entry name" value="BETA-1,4-GALACTOSYLTRANSFERASE"/>
    <property type="match status" value="1"/>
</dbReference>
<dbReference type="SUPFAM" id="SSF53448">
    <property type="entry name" value="Nucleotide-diphospho-sugar transferases"/>
    <property type="match status" value="1"/>
</dbReference>
<dbReference type="InterPro" id="IPR027995">
    <property type="entry name" value="Galactosyl_T_N"/>
</dbReference>
<dbReference type="InParanoid" id="K1PLZ5"/>
<evidence type="ECO:0000313" key="2">
    <source>
        <dbReference type="EMBL" id="EKC17475.1"/>
    </source>
</evidence>
<dbReference type="GO" id="GO:0005975">
    <property type="term" value="P:carbohydrate metabolic process"/>
    <property type="evidence" value="ECO:0007669"/>
    <property type="project" value="InterPro"/>
</dbReference>
<protein>
    <submittedName>
        <fullName evidence="2">Beta-1,4-N-acetylgalactosaminyltransferase bre-4</fullName>
    </submittedName>
</protein>
<accession>K1PLZ5</accession>
<evidence type="ECO:0000259" key="1">
    <source>
        <dbReference type="Pfam" id="PF13733"/>
    </source>
</evidence>
<gene>
    <name evidence="2" type="ORF">CGI_10000749</name>
</gene>
<dbReference type="PANTHER" id="PTHR19300:SF57">
    <property type="entry name" value="BETA-1,4-N-ACETYLGALACTOSAMINYLTRANSFERASE"/>
    <property type="match status" value="1"/>
</dbReference>
<dbReference type="Gene3D" id="3.90.550.10">
    <property type="entry name" value="Spore Coat Polysaccharide Biosynthesis Protein SpsA, Chain A"/>
    <property type="match status" value="1"/>
</dbReference>
<dbReference type="GO" id="GO:0008378">
    <property type="term" value="F:galactosyltransferase activity"/>
    <property type="evidence" value="ECO:0007669"/>
    <property type="project" value="TreeGrafter"/>
</dbReference>
<keyword evidence="2" id="KW-0808">Transferase</keyword>
<dbReference type="AlphaFoldDB" id="K1PLZ5"/>
<organism evidence="2">
    <name type="scientific">Magallana gigas</name>
    <name type="common">Pacific oyster</name>
    <name type="synonym">Crassostrea gigas</name>
    <dbReference type="NCBI Taxonomy" id="29159"/>
    <lineage>
        <taxon>Eukaryota</taxon>
        <taxon>Metazoa</taxon>
        <taxon>Spiralia</taxon>
        <taxon>Lophotrochozoa</taxon>
        <taxon>Mollusca</taxon>
        <taxon>Bivalvia</taxon>
        <taxon>Autobranchia</taxon>
        <taxon>Pteriomorphia</taxon>
        <taxon>Ostreida</taxon>
        <taxon>Ostreoidea</taxon>
        <taxon>Ostreidae</taxon>
        <taxon>Magallana</taxon>
    </lineage>
</organism>
<dbReference type="InterPro" id="IPR003859">
    <property type="entry name" value="Galactosyl_T"/>
</dbReference>
<dbReference type="HOGENOM" id="CLU_1769850_0_0_1"/>
<dbReference type="EMBL" id="JH822856">
    <property type="protein sequence ID" value="EKC17475.1"/>
    <property type="molecule type" value="Genomic_DNA"/>
</dbReference>
<dbReference type="InterPro" id="IPR029044">
    <property type="entry name" value="Nucleotide-diphossugar_trans"/>
</dbReference>
<name>K1PLZ5_MAGGI</name>
<dbReference type="GO" id="GO:0005794">
    <property type="term" value="C:Golgi apparatus"/>
    <property type="evidence" value="ECO:0007669"/>
    <property type="project" value="TreeGrafter"/>
</dbReference>
<reference evidence="2" key="1">
    <citation type="journal article" date="2012" name="Nature">
        <title>The oyster genome reveals stress adaptation and complexity of shell formation.</title>
        <authorList>
            <person name="Zhang G."/>
            <person name="Fang X."/>
            <person name="Guo X."/>
            <person name="Li L."/>
            <person name="Luo R."/>
            <person name="Xu F."/>
            <person name="Yang P."/>
            <person name="Zhang L."/>
            <person name="Wang X."/>
            <person name="Qi H."/>
            <person name="Xiong Z."/>
            <person name="Que H."/>
            <person name="Xie Y."/>
            <person name="Holland P.W."/>
            <person name="Paps J."/>
            <person name="Zhu Y."/>
            <person name="Wu F."/>
            <person name="Chen Y."/>
            <person name="Wang J."/>
            <person name="Peng C."/>
            <person name="Meng J."/>
            <person name="Yang L."/>
            <person name="Liu J."/>
            <person name="Wen B."/>
            <person name="Zhang N."/>
            <person name="Huang Z."/>
            <person name="Zhu Q."/>
            <person name="Feng Y."/>
            <person name="Mount A."/>
            <person name="Hedgecock D."/>
            <person name="Xu Z."/>
            <person name="Liu Y."/>
            <person name="Domazet-Loso T."/>
            <person name="Du Y."/>
            <person name="Sun X."/>
            <person name="Zhang S."/>
            <person name="Liu B."/>
            <person name="Cheng P."/>
            <person name="Jiang X."/>
            <person name="Li J."/>
            <person name="Fan D."/>
            <person name="Wang W."/>
            <person name="Fu W."/>
            <person name="Wang T."/>
            <person name="Wang B."/>
            <person name="Zhang J."/>
            <person name="Peng Z."/>
            <person name="Li Y."/>
            <person name="Li N."/>
            <person name="Wang J."/>
            <person name="Chen M."/>
            <person name="He Y."/>
            <person name="Tan F."/>
            <person name="Song X."/>
            <person name="Zheng Q."/>
            <person name="Huang R."/>
            <person name="Yang H."/>
            <person name="Du X."/>
            <person name="Chen L."/>
            <person name="Yang M."/>
            <person name="Gaffney P.M."/>
            <person name="Wang S."/>
            <person name="Luo L."/>
            <person name="She Z."/>
            <person name="Ming Y."/>
            <person name="Huang W."/>
            <person name="Zhang S."/>
            <person name="Huang B."/>
            <person name="Zhang Y."/>
            <person name="Qu T."/>
            <person name="Ni P."/>
            <person name="Miao G."/>
            <person name="Wang J."/>
            <person name="Wang Q."/>
            <person name="Steinberg C.E."/>
            <person name="Wang H."/>
            <person name="Li N."/>
            <person name="Qian L."/>
            <person name="Zhang G."/>
            <person name="Li Y."/>
            <person name="Yang H."/>
            <person name="Liu X."/>
            <person name="Wang J."/>
            <person name="Yin Y."/>
            <person name="Wang J."/>
        </authorList>
    </citation>
    <scope>NUCLEOTIDE SEQUENCE [LARGE SCALE GENOMIC DNA]</scope>
    <source>
        <strain evidence="2">05x7-T-G4-1.051#20</strain>
    </source>
</reference>
<dbReference type="Pfam" id="PF13733">
    <property type="entry name" value="Glyco_transf_7N"/>
    <property type="match status" value="1"/>
</dbReference>
<proteinExistence type="predicted"/>
<feature type="domain" description="Galactosyltransferase N-terminal" evidence="1">
    <location>
        <begin position="85"/>
        <end position="130"/>
    </location>
</feature>
<dbReference type="PRINTS" id="PR02050">
    <property type="entry name" value="B14GALTRFASE"/>
</dbReference>